<proteinExistence type="inferred from homology"/>
<dbReference type="SUPFAM" id="SSF52038">
    <property type="entry name" value="Barstar-related"/>
    <property type="match status" value="1"/>
</dbReference>
<dbReference type="InterPro" id="IPR000468">
    <property type="entry name" value="Barstar"/>
</dbReference>
<evidence type="ECO:0000313" key="3">
    <source>
        <dbReference type="EMBL" id="SUF09204.1"/>
    </source>
</evidence>
<dbReference type="RefSeq" id="WP_245207919.1">
    <property type="nucleotide sequence ID" value="NZ_LPZN01000054.1"/>
</dbReference>
<dbReference type="AlphaFoldDB" id="A0A379PMR7"/>
<feature type="domain" description="Barstar (barnase inhibitor)" evidence="2">
    <location>
        <begin position="55"/>
        <end position="153"/>
    </location>
</feature>
<evidence type="ECO:0000259" key="2">
    <source>
        <dbReference type="Pfam" id="PF01337"/>
    </source>
</evidence>
<evidence type="ECO:0000313" key="4">
    <source>
        <dbReference type="Proteomes" id="UP000254569"/>
    </source>
</evidence>
<keyword evidence="4" id="KW-1185">Reference proteome</keyword>
<dbReference type="EMBL" id="UGVI01000002">
    <property type="protein sequence ID" value="SUF09204.1"/>
    <property type="molecule type" value="Genomic_DNA"/>
</dbReference>
<comment type="similarity">
    <text evidence="1">Belongs to the barstar family.</text>
</comment>
<dbReference type="Pfam" id="PF01337">
    <property type="entry name" value="Barstar"/>
    <property type="match status" value="1"/>
</dbReference>
<reference evidence="3 4" key="1">
    <citation type="submission" date="2018-06" db="EMBL/GenBank/DDBJ databases">
        <authorList>
            <consortium name="Pathogen Informatics"/>
            <person name="Doyle S."/>
        </authorList>
    </citation>
    <scope>NUCLEOTIDE SEQUENCE [LARGE SCALE GENOMIC DNA]</scope>
    <source>
        <strain evidence="3 4">NCTC13296</strain>
    </source>
</reference>
<sequence>MVRRAVFDPTDRELFIEQRHRFDWSLLQNGHVFRYDTGFELDNACDRLGGVGYLVHRIDAHPWTSTGDMYDALAETLSYRRSYGASLDALANVFADVGTYLFGSDPATTGTVLAIAGFDTLLGLEPRTAHVLVDNFARQARLAGLYGHPMLCLIDTRATDLPPVGGIDIYRGSVWDAEPDPPRPFHPDDLLEYTLHVVTADVAGYLVALRAVLTDLLAPIGRWQISDPHRITDPTVIDDARANAQHRPHPLTSDDELWHIRIGIHGAGDENQLGDQLVHAHHDAGLHFEGLFSHLYTAGTTEHTQTSTRYPNLRD</sequence>
<dbReference type="Proteomes" id="UP000254569">
    <property type="component" value="Unassembled WGS sequence"/>
</dbReference>
<protein>
    <recommendedName>
        <fullName evidence="2">Barstar (barnase inhibitor) domain-containing protein</fullName>
    </recommendedName>
</protein>
<evidence type="ECO:0000256" key="1">
    <source>
        <dbReference type="ARBA" id="ARBA00006845"/>
    </source>
</evidence>
<organism evidence="3 4">
    <name type="scientific">Rhodococcus gordoniae</name>
    <dbReference type="NCBI Taxonomy" id="223392"/>
    <lineage>
        <taxon>Bacteria</taxon>
        <taxon>Bacillati</taxon>
        <taxon>Actinomycetota</taxon>
        <taxon>Actinomycetes</taxon>
        <taxon>Mycobacteriales</taxon>
        <taxon>Nocardiaceae</taxon>
        <taxon>Rhodococcus</taxon>
    </lineage>
</organism>
<dbReference type="Gene3D" id="3.30.370.10">
    <property type="entry name" value="Barstar-like"/>
    <property type="match status" value="1"/>
</dbReference>
<gene>
    <name evidence="3" type="ORF">NCTC13296_04402</name>
</gene>
<name>A0A379PMR7_9NOCA</name>
<accession>A0A379PMR7</accession>
<dbReference type="InterPro" id="IPR035905">
    <property type="entry name" value="Barstar-like_sf"/>
</dbReference>